<dbReference type="GO" id="GO:0006397">
    <property type="term" value="P:mRNA processing"/>
    <property type="evidence" value="ECO:0007669"/>
    <property type="project" value="UniProtKB-KW"/>
</dbReference>
<dbReference type="PANTHER" id="PTHR16290">
    <property type="entry name" value="TRANSCRIPTION FACTOR SMIF DECAPPING ENZYME DCP1"/>
    <property type="match status" value="1"/>
</dbReference>
<dbReference type="Pfam" id="PF06058">
    <property type="entry name" value="DCP1"/>
    <property type="match status" value="1"/>
</dbReference>
<feature type="compositionally biased region" description="Polar residues" evidence="6">
    <location>
        <begin position="222"/>
        <end position="245"/>
    </location>
</feature>
<dbReference type="VEuPathDB" id="VectorBase:PPAI000119"/>
<dbReference type="GO" id="GO:0000184">
    <property type="term" value="P:nuclear-transcribed mRNA catabolic process, nonsense-mediated decay"/>
    <property type="evidence" value="ECO:0007669"/>
    <property type="project" value="UniProtKB-KW"/>
</dbReference>
<dbReference type="InterPro" id="IPR010334">
    <property type="entry name" value="Dcp1"/>
</dbReference>
<evidence type="ECO:0000313" key="9">
    <source>
        <dbReference type="Proteomes" id="UP000092462"/>
    </source>
</evidence>
<dbReference type="EMBL" id="AJVK01009138">
    <property type="status" value="NOT_ANNOTATED_CDS"/>
    <property type="molecule type" value="Genomic_DNA"/>
</dbReference>
<dbReference type="EMBL" id="AJVK01009139">
    <property type="status" value="NOT_ANNOTATED_CDS"/>
    <property type="molecule type" value="Genomic_DNA"/>
</dbReference>
<evidence type="ECO:0000256" key="6">
    <source>
        <dbReference type="SAM" id="MobiDB-lite"/>
    </source>
</evidence>
<dbReference type="GO" id="GO:0000932">
    <property type="term" value="C:P-body"/>
    <property type="evidence" value="ECO:0007669"/>
    <property type="project" value="TreeGrafter"/>
</dbReference>
<dbReference type="Gene3D" id="6.10.140.2030">
    <property type="match status" value="1"/>
</dbReference>
<keyword evidence="5" id="KW-0866">Nonsense-mediated mRNA decay</keyword>
<name>A0A1B0GLW1_PHLPP</name>
<evidence type="ECO:0000256" key="4">
    <source>
        <dbReference type="ARBA" id="ARBA00022664"/>
    </source>
</evidence>
<evidence type="ECO:0000256" key="5">
    <source>
        <dbReference type="ARBA" id="ARBA00023161"/>
    </source>
</evidence>
<dbReference type="CTD" id="37790"/>
<evidence type="ECO:0000256" key="3">
    <source>
        <dbReference type="ARBA" id="ARBA00022490"/>
    </source>
</evidence>
<dbReference type="Pfam" id="PF16741">
    <property type="entry name" value="mRNA_decap_C"/>
    <property type="match status" value="1"/>
</dbReference>
<proteinExistence type="inferred from homology"/>
<organism evidence="8 9">
    <name type="scientific">Phlebotomus papatasi</name>
    <name type="common">Sandfly</name>
    <dbReference type="NCBI Taxonomy" id="29031"/>
    <lineage>
        <taxon>Eukaryota</taxon>
        <taxon>Metazoa</taxon>
        <taxon>Ecdysozoa</taxon>
        <taxon>Arthropoda</taxon>
        <taxon>Hexapoda</taxon>
        <taxon>Insecta</taxon>
        <taxon>Pterygota</taxon>
        <taxon>Neoptera</taxon>
        <taxon>Endopterygota</taxon>
        <taxon>Diptera</taxon>
        <taxon>Nematocera</taxon>
        <taxon>Psychodoidea</taxon>
        <taxon>Psychodidae</taxon>
        <taxon>Phlebotomus</taxon>
        <taxon>Phlebotomus</taxon>
    </lineage>
</organism>
<dbReference type="VEuPathDB" id="VectorBase:PPAPM1_007927"/>
<dbReference type="OrthoDB" id="440673at2759"/>
<sequence length="385" mass="42715">MADELRMNLAAVKRADPYAKDIVETSAHVAFYTFNYEENEWEKTDVEGAFFVYRRNAEPFHSIFINNRLNTNSLVEPITADLEIQSQPPFLLYRNERSRIRGFWFYNKNELERVADLISGYVKECQKKQKAMEASANAGTDTRQKAVNIFSMLSKAQEDFNKANQNPKRPEDATQPQVNATPQSVMNFFAAAAKPIAKEPPLLQRLMSNPAHSVEHIEKQQRAVTPQDTATGRQTSPTNHENGLTSVLLRRGTNNEGASSPVAPAETGKASQSWASVLQSANQRTGAAVGDTDTDNDLYQLLKRADISNNSSSSSAGGKPALMPPTMFRKAGATSPVAPAADVKPEPLTQNQLLQAMTYLIKNDPEFVKKLHEAYLKSFSEMVSL</sequence>
<dbReference type="Gene3D" id="2.30.29.30">
    <property type="entry name" value="Pleckstrin-homology domain (PH domain)/Phosphotyrosine-binding domain (PTB)"/>
    <property type="match status" value="1"/>
</dbReference>
<feature type="domain" description="mRNA-decapping enzyme C-terminal" evidence="7">
    <location>
        <begin position="346"/>
        <end position="382"/>
    </location>
</feature>
<feature type="region of interest" description="Disordered" evidence="6">
    <location>
        <begin position="308"/>
        <end position="344"/>
    </location>
</feature>
<protein>
    <recommendedName>
        <fullName evidence="7">mRNA-decapping enzyme C-terminal domain-containing protein</fullName>
    </recommendedName>
</protein>
<dbReference type="SUPFAM" id="SSF50729">
    <property type="entry name" value="PH domain-like"/>
    <property type="match status" value="1"/>
</dbReference>
<dbReference type="InterPro" id="IPR011993">
    <property type="entry name" value="PH-like_dom_sf"/>
</dbReference>
<dbReference type="EMBL" id="AJVK01009140">
    <property type="status" value="NOT_ANNOTATED_CDS"/>
    <property type="molecule type" value="Genomic_DNA"/>
</dbReference>
<evidence type="ECO:0000259" key="7">
    <source>
        <dbReference type="Pfam" id="PF16741"/>
    </source>
</evidence>
<feature type="region of interest" description="Disordered" evidence="6">
    <location>
        <begin position="214"/>
        <end position="278"/>
    </location>
</feature>
<evidence type="ECO:0000313" key="8">
    <source>
        <dbReference type="EnsemblMetazoa" id="PPAI000119-PA"/>
    </source>
</evidence>
<dbReference type="AlphaFoldDB" id="A0A1B0GLW1"/>
<keyword evidence="3" id="KW-0963">Cytoplasm</keyword>
<dbReference type="KEGG" id="ppap:129804121"/>
<comment type="subcellular location">
    <subcellularLocation>
        <location evidence="1">Cytoplasm</location>
    </subcellularLocation>
</comment>
<dbReference type="GeneID" id="129804121"/>
<accession>A0A1B0GLW1</accession>
<dbReference type="GO" id="GO:0003729">
    <property type="term" value="F:mRNA binding"/>
    <property type="evidence" value="ECO:0007669"/>
    <property type="project" value="TreeGrafter"/>
</dbReference>
<dbReference type="EnsemblMetazoa" id="PPAI000119-RA">
    <property type="protein sequence ID" value="PPAI000119-PA"/>
    <property type="gene ID" value="PPAI000119"/>
</dbReference>
<comment type="similarity">
    <text evidence="2">Belongs to the DCP1 family.</text>
</comment>
<dbReference type="GO" id="GO:0000290">
    <property type="term" value="P:deadenylation-dependent decapping of nuclear-transcribed mRNA"/>
    <property type="evidence" value="ECO:0007669"/>
    <property type="project" value="InterPro"/>
</dbReference>
<reference evidence="8" key="1">
    <citation type="submission" date="2022-08" db="UniProtKB">
        <authorList>
            <consortium name="EnsemblMetazoa"/>
        </authorList>
    </citation>
    <scope>IDENTIFICATION</scope>
    <source>
        <strain evidence="8">Israel</strain>
    </source>
</reference>
<dbReference type="InterPro" id="IPR031953">
    <property type="entry name" value="mRNA_decap_C"/>
</dbReference>
<dbReference type="RefSeq" id="XP_055707178.1">
    <property type="nucleotide sequence ID" value="XM_055851203.1"/>
</dbReference>
<feature type="compositionally biased region" description="Polar residues" evidence="6">
    <location>
        <begin position="269"/>
        <end position="278"/>
    </location>
</feature>
<keyword evidence="4" id="KW-0507">mRNA processing</keyword>
<dbReference type="FunFam" id="2.30.29.30:FF:000425">
    <property type="entry name" value="mRNA-decapping enzyme 1B"/>
    <property type="match status" value="1"/>
</dbReference>
<dbReference type="PANTHER" id="PTHR16290:SF0">
    <property type="entry name" value="DECAPPING PROTEIN 1, ISOFORM A"/>
    <property type="match status" value="1"/>
</dbReference>
<dbReference type="CDD" id="cd09804">
    <property type="entry name" value="Dcp1"/>
    <property type="match status" value="1"/>
</dbReference>
<keyword evidence="9" id="KW-1185">Reference proteome</keyword>
<evidence type="ECO:0000256" key="2">
    <source>
        <dbReference type="ARBA" id="ARBA00008778"/>
    </source>
</evidence>
<dbReference type="GO" id="GO:0031087">
    <property type="term" value="P:deadenylation-independent decapping of nuclear-transcribed mRNA"/>
    <property type="evidence" value="ECO:0007669"/>
    <property type="project" value="TreeGrafter"/>
</dbReference>
<evidence type="ECO:0000256" key="1">
    <source>
        <dbReference type="ARBA" id="ARBA00004496"/>
    </source>
</evidence>
<dbReference type="Proteomes" id="UP000092462">
    <property type="component" value="Unassembled WGS sequence"/>
</dbReference>
<dbReference type="GO" id="GO:0008047">
    <property type="term" value="F:enzyme activator activity"/>
    <property type="evidence" value="ECO:0007669"/>
    <property type="project" value="InterPro"/>
</dbReference>